<protein>
    <submittedName>
        <fullName evidence="9">MFS transporter</fullName>
    </submittedName>
</protein>
<feature type="transmembrane region" description="Helical" evidence="7">
    <location>
        <begin position="252"/>
        <end position="273"/>
    </location>
</feature>
<keyword evidence="5 7" id="KW-1133">Transmembrane helix</keyword>
<dbReference type="Proteomes" id="UP000290649">
    <property type="component" value="Unassembled WGS sequence"/>
</dbReference>
<evidence type="ECO:0000256" key="2">
    <source>
        <dbReference type="ARBA" id="ARBA00022448"/>
    </source>
</evidence>
<keyword evidence="10" id="KW-1185">Reference proteome</keyword>
<keyword evidence="4 7" id="KW-0812">Transmembrane</keyword>
<feature type="transmembrane region" description="Helical" evidence="7">
    <location>
        <begin position="140"/>
        <end position="162"/>
    </location>
</feature>
<keyword evidence="6 7" id="KW-0472">Membrane</keyword>
<dbReference type="CDD" id="cd06173">
    <property type="entry name" value="MFS_MefA_like"/>
    <property type="match status" value="1"/>
</dbReference>
<dbReference type="OrthoDB" id="7055052at2"/>
<sequence length="409" mass="44728">MLDLLKQKSFFIVWLGHASASLGNTFSAFAIAWLVYDTTGSKLAMGSIMVVFLLSRSISLLWFGPFLDGWNRKKVMIMAQWSGAITFTFPLITYTLGSFAIWNLVLVLAITGLTVPLYLPSCMAYISQILPKEKLQKANSVIDSTAQLMLLAGPALGGIFLYTFGVEVVLLSLVGLLGTAGLLLTLIENPEFTEVSKQDSWSTKFKEGISVYRQHSFLLGLALLLVILNFCKGALFPMFLPYITETLGRTEFHFGFFEASLGLGMVLGSLWVGFKKTNPLKLRNVLLGSVIIDGIFTIGLGLTPLYSLAILFIVISGFCMPIITINNTTLYQKFVEPHLLGRVFAVRILLTTIATPLGALFGGVVAEVWGINLLFSLVGFLMISVAVSAFFLPSLRNLSITLSKEKTAV</sequence>
<feature type="transmembrane region" description="Helical" evidence="7">
    <location>
        <begin position="343"/>
        <end position="365"/>
    </location>
</feature>
<evidence type="ECO:0000259" key="8">
    <source>
        <dbReference type="PROSITE" id="PS50850"/>
    </source>
</evidence>
<feature type="transmembrane region" description="Helical" evidence="7">
    <location>
        <begin position="371"/>
        <end position="392"/>
    </location>
</feature>
<feature type="transmembrane region" description="Helical" evidence="7">
    <location>
        <begin position="285"/>
        <end position="302"/>
    </location>
</feature>
<feature type="transmembrane region" description="Helical" evidence="7">
    <location>
        <begin position="42"/>
        <end position="63"/>
    </location>
</feature>
<dbReference type="InterPro" id="IPR020846">
    <property type="entry name" value="MFS_dom"/>
</dbReference>
<dbReference type="RefSeq" id="WP_129078673.1">
    <property type="nucleotide sequence ID" value="NZ_QOUX01000042.1"/>
</dbReference>
<organism evidence="9 10">
    <name type="scientific">Anaerobacillus alkaliphilus</name>
    <dbReference type="NCBI Taxonomy" id="1548597"/>
    <lineage>
        <taxon>Bacteria</taxon>
        <taxon>Bacillati</taxon>
        <taxon>Bacillota</taxon>
        <taxon>Bacilli</taxon>
        <taxon>Bacillales</taxon>
        <taxon>Bacillaceae</taxon>
        <taxon>Anaerobacillus</taxon>
    </lineage>
</organism>
<evidence type="ECO:0000313" key="10">
    <source>
        <dbReference type="Proteomes" id="UP000290649"/>
    </source>
</evidence>
<evidence type="ECO:0000256" key="3">
    <source>
        <dbReference type="ARBA" id="ARBA00022475"/>
    </source>
</evidence>
<feature type="transmembrane region" description="Helical" evidence="7">
    <location>
        <begin position="75"/>
        <end position="94"/>
    </location>
</feature>
<feature type="transmembrane region" description="Helical" evidence="7">
    <location>
        <begin position="308"/>
        <end position="331"/>
    </location>
</feature>
<feature type="transmembrane region" description="Helical" evidence="7">
    <location>
        <begin position="12"/>
        <end position="36"/>
    </location>
</feature>
<dbReference type="Pfam" id="PF07690">
    <property type="entry name" value="MFS_1"/>
    <property type="match status" value="1"/>
</dbReference>
<dbReference type="Gene3D" id="1.20.1250.20">
    <property type="entry name" value="MFS general substrate transporter like domains"/>
    <property type="match status" value="1"/>
</dbReference>
<keyword evidence="3" id="KW-1003">Cell membrane</keyword>
<dbReference type="InterPro" id="IPR011701">
    <property type="entry name" value="MFS"/>
</dbReference>
<evidence type="ECO:0000256" key="4">
    <source>
        <dbReference type="ARBA" id="ARBA00022692"/>
    </source>
</evidence>
<evidence type="ECO:0000256" key="5">
    <source>
        <dbReference type="ARBA" id="ARBA00022989"/>
    </source>
</evidence>
<proteinExistence type="predicted"/>
<feature type="domain" description="Major facilitator superfamily (MFS) profile" evidence="8">
    <location>
        <begin position="9"/>
        <end position="396"/>
    </location>
</feature>
<keyword evidence="2" id="KW-0813">Transport</keyword>
<dbReference type="GO" id="GO:0022857">
    <property type="term" value="F:transmembrane transporter activity"/>
    <property type="evidence" value="ECO:0007669"/>
    <property type="project" value="InterPro"/>
</dbReference>
<comment type="caution">
    <text evidence="9">The sequence shown here is derived from an EMBL/GenBank/DDBJ whole genome shotgun (WGS) entry which is preliminary data.</text>
</comment>
<accession>A0A4Q0VRV9</accession>
<gene>
    <name evidence="9" type="ORF">DS745_13105</name>
</gene>
<evidence type="ECO:0000256" key="6">
    <source>
        <dbReference type="ARBA" id="ARBA00023136"/>
    </source>
</evidence>
<dbReference type="SUPFAM" id="SSF103473">
    <property type="entry name" value="MFS general substrate transporter"/>
    <property type="match status" value="1"/>
</dbReference>
<dbReference type="AlphaFoldDB" id="A0A4Q0VRV9"/>
<dbReference type="EMBL" id="QOUX01000042">
    <property type="protein sequence ID" value="RXI99816.1"/>
    <property type="molecule type" value="Genomic_DNA"/>
</dbReference>
<dbReference type="PANTHER" id="PTHR43266">
    <property type="entry name" value="MACROLIDE-EFFLUX PROTEIN"/>
    <property type="match status" value="1"/>
</dbReference>
<dbReference type="PANTHER" id="PTHR43266:SF10">
    <property type="entry name" value="BACILYSIN EXPORTER BACE-RELATED"/>
    <property type="match status" value="1"/>
</dbReference>
<evidence type="ECO:0000256" key="1">
    <source>
        <dbReference type="ARBA" id="ARBA00004651"/>
    </source>
</evidence>
<dbReference type="GO" id="GO:0005886">
    <property type="term" value="C:plasma membrane"/>
    <property type="evidence" value="ECO:0007669"/>
    <property type="project" value="UniProtKB-SubCell"/>
</dbReference>
<dbReference type="PROSITE" id="PS50850">
    <property type="entry name" value="MFS"/>
    <property type="match status" value="1"/>
</dbReference>
<name>A0A4Q0VRV9_9BACI</name>
<feature type="transmembrane region" description="Helical" evidence="7">
    <location>
        <begin position="100"/>
        <end position="119"/>
    </location>
</feature>
<comment type="subcellular location">
    <subcellularLocation>
        <location evidence="1">Cell membrane</location>
        <topology evidence="1">Multi-pass membrane protein</topology>
    </subcellularLocation>
</comment>
<feature type="transmembrane region" description="Helical" evidence="7">
    <location>
        <begin position="168"/>
        <end position="187"/>
    </location>
</feature>
<dbReference type="InterPro" id="IPR036259">
    <property type="entry name" value="MFS_trans_sf"/>
</dbReference>
<feature type="transmembrane region" description="Helical" evidence="7">
    <location>
        <begin position="217"/>
        <end position="240"/>
    </location>
</feature>
<evidence type="ECO:0000256" key="7">
    <source>
        <dbReference type="SAM" id="Phobius"/>
    </source>
</evidence>
<evidence type="ECO:0000313" key="9">
    <source>
        <dbReference type="EMBL" id="RXI99816.1"/>
    </source>
</evidence>
<reference evidence="9 10" key="1">
    <citation type="journal article" date="2019" name="Int. J. Syst. Evol. Microbiol.">
        <title>Anaerobacillus alkaliphilus sp. nov., a novel alkaliphilic and moderately halophilic bacterium.</title>
        <authorList>
            <person name="Borsodi A.K."/>
            <person name="Aszalos J.M."/>
            <person name="Bihari P."/>
            <person name="Nagy I."/>
            <person name="Schumann P."/>
            <person name="Sproer C."/>
            <person name="Kovacs A.L."/>
            <person name="Boka K."/>
            <person name="Dobosy P."/>
            <person name="Ovari M."/>
            <person name="Szili-Kovacs T."/>
            <person name="Toth E."/>
        </authorList>
    </citation>
    <scope>NUCLEOTIDE SEQUENCE [LARGE SCALE GENOMIC DNA]</scope>
    <source>
        <strain evidence="9 10">B16-10</strain>
    </source>
</reference>